<accession>A0AAJ0GIX1</accession>
<sequence length="495" mass="54501">MDDNTSSGDGDNDAWGHTSNDMRDMHRLGKKQEFKRNFHTLSALGFVSVYMATWEFVLVSLSVGFTNGGFAGLFWCFITTVCCYATIGASLAEMESMAPTSGGQYHWVSEFSPPKYQKIVSYASGWMSTLGWLASVASSVYVCATQIQAIINITRPEFGFTNWQITLIMLALNAITILFNTYGTPFFPQLEIGSLFGHIAGFFVVLIPLWVLCEKNSATEVFTSFTDASGYNNMGAAYLTCQVFVMYCNLGSDSVVHISEEVGNASLVVPRAMWWSYVGNVLAGIVMLIIMLTGSKSLSLALNIILFLLIYLGNITALATCAREMFAFARDRGLPFSKWVGKMDEKWSIPFNAVYTTSVVCSVLCLIQLGSTLVFNIIVSLSVLGLLSTYMISIGCVLLRRIKGQPLPHARWSLGRYGIYINAFGLFYSAFIIVMACFPTFLPVDLGSANWAPLVWVAVMILSAVVYFVHGKRHYTPPVEFVEGRKAEGVGLQSS</sequence>
<dbReference type="InterPro" id="IPR002293">
    <property type="entry name" value="AA/rel_permease1"/>
</dbReference>
<evidence type="ECO:0000256" key="5">
    <source>
        <dbReference type="ARBA" id="ARBA00023136"/>
    </source>
</evidence>
<dbReference type="PANTHER" id="PTHR45649">
    <property type="entry name" value="AMINO-ACID PERMEASE BAT1"/>
    <property type="match status" value="1"/>
</dbReference>
<dbReference type="GO" id="GO:0016020">
    <property type="term" value="C:membrane"/>
    <property type="evidence" value="ECO:0007669"/>
    <property type="project" value="UniProtKB-SubCell"/>
</dbReference>
<feature type="transmembrane region" description="Helical" evidence="6">
    <location>
        <begin position="419"/>
        <end position="442"/>
    </location>
</feature>
<feature type="transmembrane region" description="Helical" evidence="6">
    <location>
        <begin position="72"/>
        <end position="92"/>
    </location>
</feature>
<keyword evidence="4 6" id="KW-1133">Transmembrane helix</keyword>
<feature type="transmembrane region" description="Helical" evidence="6">
    <location>
        <begin position="448"/>
        <end position="469"/>
    </location>
</feature>
<keyword evidence="2" id="KW-0813">Transport</keyword>
<reference evidence="7" key="1">
    <citation type="submission" date="2023-04" db="EMBL/GenBank/DDBJ databases">
        <title>Black Yeasts Isolated from many extreme environments.</title>
        <authorList>
            <person name="Coleine C."/>
            <person name="Stajich J.E."/>
            <person name="Selbmann L."/>
        </authorList>
    </citation>
    <scope>NUCLEOTIDE SEQUENCE</scope>
    <source>
        <strain evidence="7">CCFEE 5312</strain>
    </source>
</reference>
<keyword evidence="8" id="KW-1185">Reference proteome</keyword>
<feature type="transmembrane region" description="Helical" evidence="6">
    <location>
        <begin position="130"/>
        <end position="151"/>
    </location>
</feature>
<feature type="transmembrane region" description="Helical" evidence="6">
    <location>
        <begin position="163"/>
        <end position="183"/>
    </location>
</feature>
<feature type="transmembrane region" description="Helical" evidence="6">
    <location>
        <begin position="347"/>
        <end position="369"/>
    </location>
</feature>
<comment type="caution">
    <text evidence="7">The sequence shown here is derived from an EMBL/GenBank/DDBJ whole genome shotgun (WGS) entry which is preliminary data.</text>
</comment>
<dbReference type="Gene3D" id="1.20.1740.10">
    <property type="entry name" value="Amino acid/polyamine transporter I"/>
    <property type="match status" value="1"/>
</dbReference>
<feature type="transmembrane region" description="Helical" evidence="6">
    <location>
        <begin position="43"/>
        <end position="65"/>
    </location>
</feature>
<evidence type="ECO:0000256" key="2">
    <source>
        <dbReference type="ARBA" id="ARBA00022448"/>
    </source>
</evidence>
<evidence type="ECO:0000256" key="1">
    <source>
        <dbReference type="ARBA" id="ARBA00004141"/>
    </source>
</evidence>
<feature type="transmembrane region" description="Helical" evidence="6">
    <location>
        <begin position="274"/>
        <end position="294"/>
    </location>
</feature>
<feature type="transmembrane region" description="Helical" evidence="6">
    <location>
        <begin position="195"/>
        <end position="213"/>
    </location>
</feature>
<keyword evidence="3 6" id="KW-0812">Transmembrane</keyword>
<organism evidence="7 8">
    <name type="scientific">Extremus antarcticus</name>
    <dbReference type="NCBI Taxonomy" id="702011"/>
    <lineage>
        <taxon>Eukaryota</taxon>
        <taxon>Fungi</taxon>
        <taxon>Dikarya</taxon>
        <taxon>Ascomycota</taxon>
        <taxon>Pezizomycotina</taxon>
        <taxon>Dothideomycetes</taxon>
        <taxon>Dothideomycetidae</taxon>
        <taxon>Mycosphaerellales</taxon>
        <taxon>Extremaceae</taxon>
        <taxon>Extremus</taxon>
    </lineage>
</organism>
<dbReference type="AlphaFoldDB" id="A0AAJ0GIX1"/>
<dbReference type="Pfam" id="PF13520">
    <property type="entry name" value="AA_permease_2"/>
    <property type="match status" value="1"/>
</dbReference>
<feature type="transmembrane region" description="Helical" evidence="6">
    <location>
        <begin position="375"/>
        <end position="399"/>
    </location>
</feature>
<evidence type="ECO:0008006" key="9">
    <source>
        <dbReference type="Google" id="ProtNLM"/>
    </source>
</evidence>
<evidence type="ECO:0000313" key="7">
    <source>
        <dbReference type="EMBL" id="KAK3058368.1"/>
    </source>
</evidence>
<dbReference type="Proteomes" id="UP001271007">
    <property type="component" value="Unassembled WGS sequence"/>
</dbReference>
<evidence type="ECO:0000256" key="6">
    <source>
        <dbReference type="SAM" id="Phobius"/>
    </source>
</evidence>
<dbReference type="GO" id="GO:0022857">
    <property type="term" value="F:transmembrane transporter activity"/>
    <property type="evidence" value="ECO:0007669"/>
    <property type="project" value="InterPro"/>
</dbReference>
<evidence type="ECO:0000313" key="8">
    <source>
        <dbReference type="Proteomes" id="UP001271007"/>
    </source>
</evidence>
<proteinExistence type="predicted"/>
<dbReference type="EMBL" id="JAWDJX010000002">
    <property type="protein sequence ID" value="KAK3058368.1"/>
    <property type="molecule type" value="Genomic_DNA"/>
</dbReference>
<protein>
    <recommendedName>
        <fullName evidence="9">Amino acid transporter</fullName>
    </recommendedName>
</protein>
<evidence type="ECO:0000256" key="3">
    <source>
        <dbReference type="ARBA" id="ARBA00022692"/>
    </source>
</evidence>
<keyword evidence="5 6" id="KW-0472">Membrane</keyword>
<name>A0AAJ0GIX1_9PEZI</name>
<gene>
    <name evidence="7" type="ORF">LTR09_001446</name>
</gene>
<evidence type="ECO:0000256" key="4">
    <source>
        <dbReference type="ARBA" id="ARBA00022989"/>
    </source>
</evidence>
<feature type="transmembrane region" description="Helical" evidence="6">
    <location>
        <begin position="300"/>
        <end position="326"/>
    </location>
</feature>
<dbReference type="PANTHER" id="PTHR45649:SF4">
    <property type="entry name" value="TRANSPORTER, PUTATIVE (EUROFUNG)-RELATED"/>
    <property type="match status" value="1"/>
</dbReference>
<dbReference type="PIRSF" id="PIRSF006060">
    <property type="entry name" value="AA_transporter"/>
    <property type="match status" value="1"/>
</dbReference>
<comment type="subcellular location">
    <subcellularLocation>
        <location evidence="1">Membrane</location>
        <topology evidence="1">Multi-pass membrane protein</topology>
    </subcellularLocation>
</comment>